<evidence type="ECO:0000259" key="1">
    <source>
        <dbReference type="Pfam" id="PF10047"/>
    </source>
</evidence>
<evidence type="ECO:0000313" key="2">
    <source>
        <dbReference type="EMBL" id="PWH85270.1"/>
    </source>
</evidence>
<gene>
    <name evidence="2" type="ORF">DIT68_10045</name>
</gene>
<comment type="caution">
    <text evidence="2">The sequence shown here is derived from an EMBL/GenBank/DDBJ whole genome shotgun (WGS) entry which is preliminary data.</text>
</comment>
<dbReference type="Pfam" id="PF10047">
    <property type="entry name" value="DUF2281"/>
    <property type="match status" value="1"/>
</dbReference>
<reference evidence="2 3" key="2">
    <citation type="submission" date="2018-05" db="EMBL/GenBank/DDBJ databases">
        <authorList>
            <person name="Lanie J.A."/>
            <person name="Ng W.-L."/>
            <person name="Kazmierczak K.M."/>
            <person name="Andrzejewski T.M."/>
            <person name="Davidsen T.M."/>
            <person name="Wayne K.J."/>
            <person name="Tettelin H."/>
            <person name="Glass J.I."/>
            <person name="Rusch D."/>
            <person name="Podicherti R."/>
            <person name="Tsui H.-C.T."/>
            <person name="Winkler M.E."/>
        </authorList>
    </citation>
    <scope>NUCLEOTIDE SEQUENCE [LARGE SCALE GENOMIC DNA]</scope>
    <source>
        <strain evidence="2 3">C305</strain>
    </source>
</reference>
<accession>A0A2U2XBZ4</accession>
<dbReference type="InterPro" id="IPR018739">
    <property type="entry name" value="DUF2281"/>
</dbReference>
<organism evidence="2 3">
    <name type="scientific">Brumimicrobium oceani</name>
    <dbReference type="NCBI Taxonomy" id="2100725"/>
    <lineage>
        <taxon>Bacteria</taxon>
        <taxon>Pseudomonadati</taxon>
        <taxon>Bacteroidota</taxon>
        <taxon>Flavobacteriia</taxon>
        <taxon>Flavobacteriales</taxon>
        <taxon>Crocinitomicaceae</taxon>
        <taxon>Brumimicrobium</taxon>
    </lineage>
</organism>
<dbReference type="OrthoDB" id="9801704at2"/>
<keyword evidence="3" id="KW-1185">Reference proteome</keyword>
<dbReference type="AlphaFoldDB" id="A0A2U2XBZ4"/>
<reference evidence="2 3" key="1">
    <citation type="submission" date="2018-05" db="EMBL/GenBank/DDBJ databases">
        <title>Brumimicrobium oceani sp. nov., isolated from coastal sediment.</title>
        <authorList>
            <person name="Kou Y."/>
        </authorList>
    </citation>
    <scope>NUCLEOTIDE SEQUENCE [LARGE SCALE GENOMIC DNA]</scope>
    <source>
        <strain evidence="2 3">C305</strain>
    </source>
</reference>
<dbReference type="RefSeq" id="WP_109359673.1">
    <property type="nucleotide sequence ID" value="NZ_QFRJ01000007.1"/>
</dbReference>
<name>A0A2U2XBZ4_9FLAO</name>
<protein>
    <recommendedName>
        <fullName evidence="1">DUF2281 domain-containing protein</fullName>
    </recommendedName>
</protein>
<dbReference type="Proteomes" id="UP000245370">
    <property type="component" value="Unassembled WGS sequence"/>
</dbReference>
<evidence type="ECO:0000313" key="3">
    <source>
        <dbReference type="Proteomes" id="UP000245370"/>
    </source>
</evidence>
<sequence>MGDELVDFIEVLKKQSKDGGEKNIPKFGSWKGLFKMKKYFDDTIKDFR</sequence>
<dbReference type="EMBL" id="QFRJ01000007">
    <property type="protein sequence ID" value="PWH85270.1"/>
    <property type="molecule type" value="Genomic_DNA"/>
</dbReference>
<proteinExistence type="predicted"/>
<feature type="domain" description="DUF2281" evidence="1">
    <location>
        <begin position="4"/>
        <end position="47"/>
    </location>
</feature>